<protein>
    <submittedName>
        <fullName evidence="1">Uncharacterized protein</fullName>
    </submittedName>
</protein>
<dbReference type="AlphaFoldDB" id="A0A9W6GQI6"/>
<dbReference type="Proteomes" id="UP001144323">
    <property type="component" value="Unassembled WGS sequence"/>
</dbReference>
<proteinExistence type="predicted"/>
<keyword evidence="2" id="KW-1185">Reference proteome</keyword>
<evidence type="ECO:0000313" key="2">
    <source>
        <dbReference type="Proteomes" id="UP001144323"/>
    </source>
</evidence>
<comment type="caution">
    <text evidence="1">The sequence shown here is derived from an EMBL/GenBank/DDBJ whole genome shotgun (WGS) entry which is preliminary data.</text>
</comment>
<organism evidence="1 2">
    <name type="scientific">Methylocystis echinoides</name>
    <dbReference type="NCBI Taxonomy" id="29468"/>
    <lineage>
        <taxon>Bacteria</taxon>
        <taxon>Pseudomonadati</taxon>
        <taxon>Pseudomonadota</taxon>
        <taxon>Alphaproteobacteria</taxon>
        <taxon>Hyphomicrobiales</taxon>
        <taxon>Methylocystaceae</taxon>
        <taxon>Methylocystis</taxon>
    </lineage>
</organism>
<evidence type="ECO:0000313" key="1">
    <source>
        <dbReference type="EMBL" id="GLI91139.1"/>
    </source>
</evidence>
<gene>
    <name evidence="1" type="ORF">LMG27198_01310</name>
</gene>
<name>A0A9W6GQI6_9HYPH</name>
<dbReference type="EMBL" id="BSEC01000001">
    <property type="protein sequence ID" value="GLI91139.1"/>
    <property type="molecule type" value="Genomic_DNA"/>
</dbReference>
<reference evidence="1" key="1">
    <citation type="journal article" date="2023" name="Int. J. Syst. Evol. Microbiol.">
        <title>Methylocystis iwaonis sp. nov., a type II methane-oxidizing bacterium from surface soil of a rice paddy field in Japan, and emended description of the genus Methylocystis (ex Whittenbury et al. 1970) Bowman et al. 1993.</title>
        <authorList>
            <person name="Kaise H."/>
            <person name="Sawadogo J.B."/>
            <person name="Alam M.S."/>
            <person name="Ueno C."/>
            <person name="Dianou D."/>
            <person name="Shinjo R."/>
            <person name="Asakawa S."/>
        </authorList>
    </citation>
    <scope>NUCLEOTIDE SEQUENCE</scope>
    <source>
        <strain evidence="1">LMG27198</strain>
    </source>
</reference>
<accession>A0A9W6GQI6</accession>
<sequence>MYEAPPQNQSLTVSLVQTAPRKFTALRAYRVATSLEPVSLKNMRSIDFHVYAKFEDIYAEN</sequence>